<comment type="caution">
    <text evidence="1">The sequence shown here is derived from an EMBL/GenBank/DDBJ whole genome shotgun (WGS) entry which is preliminary data.</text>
</comment>
<dbReference type="EMBL" id="CAJOBJ010195386">
    <property type="protein sequence ID" value="CAF4966978.1"/>
    <property type="molecule type" value="Genomic_DNA"/>
</dbReference>
<evidence type="ECO:0000313" key="1">
    <source>
        <dbReference type="EMBL" id="CAF4966978.1"/>
    </source>
</evidence>
<proteinExistence type="predicted"/>
<feature type="non-terminal residue" evidence="1">
    <location>
        <position position="80"/>
    </location>
</feature>
<sequence length="80" mass="9026">EWKHLPDYISNSHLNLLQASQRIIELQESAQILLNIQTNTNNNNTSTSIISTTTNGNTSTTTTNIRQTTNIHEFKTIVKT</sequence>
<name>A0A8S3D0V4_9BILA</name>
<dbReference type="AlphaFoldDB" id="A0A8S3D0V4"/>
<organism evidence="1 2">
    <name type="scientific">Rotaria magnacalcarata</name>
    <dbReference type="NCBI Taxonomy" id="392030"/>
    <lineage>
        <taxon>Eukaryota</taxon>
        <taxon>Metazoa</taxon>
        <taxon>Spiralia</taxon>
        <taxon>Gnathifera</taxon>
        <taxon>Rotifera</taxon>
        <taxon>Eurotatoria</taxon>
        <taxon>Bdelloidea</taxon>
        <taxon>Philodinida</taxon>
        <taxon>Philodinidae</taxon>
        <taxon>Rotaria</taxon>
    </lineage>
</organism>
<accession>A0A8S3D0V4</accession>
<evidence type="ECO:0000313" key="2">
    <source>
        <dbReference type="Proteomes" id="UP000681720"/>
    </source>
</evidence>
<dbReference type="Proteomes" id="UP000681720">
    <property type="component" value="Unassembled WGS sequence"/>
</dbReference>
<protein>
    <submittedName>
        <fullName evidence="1">Uncharacterized protein</fullName>
    </submittedName>
</protein>
<feature type="non-terminal residue" evidence="1">
    <location>
        <position position="1"/>
    </location>
</feature>
<reference evidence="1" key="1">
    <citation type="submission" date="2021-02" db="EMBL/GenBank/DDBJ databases">
        <authorList>
            <person name="Nowell W R."/>
        </authorList>
    </citation>
    <scope>NUCLEOTIDE SEQUENCE</scope>
</reference>
<gene>
    <name evidence="1" type="ORF">GIL414_LOCUS55193</name>
</gene>